<evidence type="ECO:0000256" key="1">
    <source>
        <dbReference type="SAM" id="Phobius"/>
    </source>
</evidence>
<sequence>MFAFVLRPVVLGVLATALVWALVLGWWRAVGYEPGTVELATHLLLLPATLLAGFWLLRTVIEHLRQPPAATVAHASGNSETRPAAASAPTHRPETYLIAFALQCAHGTEAAQVLDAARQGCAPALDDDLRDAHGFPVFAARVADLSPEDPGGTPHDHSVDICLTDGEQDARALALLHSALPRALDDLAEFIAPAPAIRIVLWLSDREREDAHGARLASWLRREHLAPRDIAATDVRFHHPRDDADAFELIDALADELDRLSSPAFALVLGAVSHIDERTVAAWETASQLFTASMQDGRIPGEAAAVLVLANRSGATLVRHLSSPRLSHAASGRVSPADASLAKTGASLLGSLIDAILTDKQVDAARVSNVLADADHRAPITKDLLRTLSERFPTLEPLSDMLSLGNATGFTAPIGGLVTLLCAAEAASASEGVALCLTCQSPHARAAIIVDARPPAPTSPAPTPDPAPDAT</sequence>
<keyword evidence="1" id="KW-1133">Transmembrane helix</keyword>
<feature type="transmembrane region" description="Helical" evidence="1">
    <location>
        <begin position="9"/>
        <end position="27"/>
    </location>
</feature>
<accession>A0ABZ1AI19</accession>
<name>A0ABZ1AI19_AROEV</name>
<proteinExistence type="predicted"/>
<dbReference type="EMBL" id="CP141259">
    <property type="protein sequence ID" value="WRL45505.1"/>
    <property type="molecule type" value="Genomic_DNA"/>
</dbReference>
<dbReference type="RefSeq" id="WP_407278578.1">
    <property type="nucleotide sequence ID" value="NZ_CP141259.1"/>
</dbReference>
<protein>
    <recommendedName>
        <fullName evidence="4">Transmembrane protein</fullName>
    </recommendedName>
</protein>
<keyword evidence="1" id="KW-0472">Membrane</keyword>
<keyword evidence="3" id="KW-1185">Reference proteome</keyword>
<evidence type="ECO:0000313" key="2">
    <source>
        <dbReference type="EMBL" id="WRL45505.1"/>
    </source>
</evidence>
<evidence type="ECO:0000313" key="3">
    <source>
        <dbReference type="Proteomes" id="UP001626593"/>
    </source>
</evidence>
<organism evidence="2 3">
    <name type="scientific">Aromatoleum evansii</name>
    <name type="common">Azoarcus evansii</name>
    <dbReference type="NCBI Taxonomy" id="59406"/>
    <lineage>
        <taxon>Bacteria</taxon>
        <taxon>Pseudomonadati</taxon>
        <taxon>Pseudomonadota</taxon>
        <taxon>Betaproteobacteria</taxon>
        <taxon>Rhodocyclales</taxon>
        <taxon>Rhodocyclaceae</taxon>
        <taxon>Aromatoleum</taxon>
    </lineage>
</organism>
<gene>
    <name evidence="2" type="ORF">U5817_20215</name>
</gene>
<reference evidence="2 3" key="1">
    <citation type="submission" date="2023-12" db="EMBL/GenBank/DDBJ databases">
        <title>A. evansii MAY27, complete genome.</title>
        <authorList>
            <person name="Wang Y."/>
        </authorList>
    </citation>
    <scope>NUCLEOTIDE SEQUENCE [LARGE SCALE GENOMIC DNA]</scope>
    <source>
        <strain evidence="2 3">MAY27</strain>
    </source>
</reference>
<dbReference type="Proteomes" id="UP001626593">
    <property type="component" value="Chromosome"/>
</dbReference>
<evidence type="ECO:0008006" key="4">
    <source>
        <dbReference type="Google" id="ProtNLM"/>
    </source>
</evidence>
<keyword evidence="1" id="KW-0812">Transmembrane</keyword>
<feature type="transmembrane region" description="Helical" evidence="1">
    <location>
        <begin position="39"/>
        <end position="57"/>
    </location>
</feature>